<keyword evidence="1" id="KW-1133">Transmembrane helix</keyword>
<dbReference type="EMBL" id="AFPW01000028">
    <property type="protein sequence ID" value="EGQ13476.1"/>
    <property type="molecule type" value="Genomic_DNA"/>
</dbReference>
<proteinExistence type="predicted"/>
<comment type="caution">
    <text evidence="2">The sequence shown here is derived from an EMBL/GenBank/DDBJ whole genome shotgun (WGS) entry which is preliminary data.</text>
</comment>
<protein>
    <submittedName>
        <fullName evidence="2">Uncharacterized protein</fullName>
    </submittedName>
</protein>
<evidence type="ECO:0000313" key="3">
    <source>
        <dbReference type="Proteomes" id="UP000007820"/>
    </source>
</evidence>
<dbReference type="AlphaFoldDB" id="F9D555"/>
<keyword evidence="1" id="KW-0812">Transmembrane</keyword>
<gene>
    <name evidence="2" type="ORF">HMPREF9136_1983</name>
</gene>
<evidence type="ECO:0000313" key="2">
    <source>
        <dbReference type="EMBL" id="EGQ13476.1"/>
    </source>
</evidence>
<evidence type="ECO:0000256" key="1">
    <source>
        <dbReference type="SAM" id="Phobius"/>
    </source>
</evidence>
<feature type="transmembrane region" description="Helical" evidence="1">
    <location>
        <begin position="37"/>
        <end position="57"/>
    </location>
</feature>
<name>F9D555_PREDD</name>
<keyword evidence="1" id="KW-0472">Membrane</keyword>
<sequence length="58" mass="6843">MSLFSAKERTLVILFAKIILCLRITSVFDEIFSFLRFWLIVWLAVGYIPLPLFFFLLA</sequence>
<dbReference type="Proteomes" id="UP000007820">
    <property type="component" value="Unassembled WGS sequence"/>
</dbReference>
<accession>F9D555</accession>
<organism evidence="2 3">
    <name type="scientific">Prevotella dentalis (strain ATCC 49559 / DSM 3688 / JCM 13448 / NCTC 12043 / ES 2772)</name>
    <name type="common">Mitsuokella dentalis</name>
    <dbReference type="NCBI Taxonomy" id="908937"/>
    <lineage>
        <taxon>Bacteria</taxon>
        <taxon>Pseudomonadati</taxon>
        <taxon>Bacteroidota</taxon>
        <taxon>Bacteroidia</taxon>
        <taxon>Bacteroidales</taxon>
        <taxon>Prevotellaceae</taxon>
        <taxon>Prevotella</taxon>
    </lineage>
</organism>
<reference evidence="2 3" key="1">
    <citation type="submission" date="2011-04" db="EMBL/GenBank/DDBJ databases">
        <authorList>
            <person name="Muzny D."/>
            <person name="Qin X."/>
            <person name="Deng J."/>
            <person name="Jiang H."/>
            <person name="Liu Y."/>
            <person name="Qu J."/>
            <person name="Song X.-Z."/>
            <person name="Zhang L."/>
            <person name="Thornton R."/>
            <person name="Coyle M."/>
            <person name="Francisco L."/>
            <person name="Jackson L."/>
            <person name="Javaid M."/>
            <person name="Korchina V."/>
            <person name="Kovar C."/>
            <person name="Mata R."/>
            <person name="Mathew T."/>
            <person name="Ngo R."/>
            <person name="Nguyen L."/>
            <person name="Nguyen N."/>
            <person name="Okwuonu G."/>
            <person name="Ongeri F."/>
            <person name="Pham C."/>
            <person name="Simmons D."/>
            <person name="Wilczek-Boney K."/>
            <person name="Hale W."/>
            <person name="Jakkamsetti A."/>
            <person name="Pham P."/>
            <person name="Ruth R."/>
            <person name="San Lucas F."/>
            <person name="Warren J."/>
            <person name="Zhang J."/>
            <person name="Zhao Z."/>
            <person name="Zhou C."/>
            <person name="Zhu D."/>
            <person name="Lee S."/>
            <person name="Bess C."/>
            <person name="Blankenburg K."/>
            <person name="Forbes L."/>
            <person name="Fu Q."/>
            <person name="Gubbala S."/>
            <person name="Hirani K."/>
            <person name="Jayaseelan J.C."/>
            <person name="Lara F."/>
            <person name="Munidasa M."/>
            <person name="Palculict T."/>
            <person name="Patil S."/>
            <person name="Pu L.-L."/>
            <person name="Saada N."/>
            <person name="Tang L."/>
            <person name="Weissenberger G."/>
            <person name="Zhu Y."/>
            <person name="Hemphill L."/>
            <person name="Shang Y."/>
            <person name="Youmans B."/>
            <person name="Ayvaz T."/>
            <person name="Ross M."/>
            <person name="Santibanez J."/>
            <person name="Aqrawi P."/>
            <person name="Gross S."/>
            <person name="Joshi V."/>
            <person name="Fowler G."/>
            <person name="Nazareth L."/>
            <person name="Reid J."/>
            <person name="Worley K."/>
            <person name="Petrosino J."/>
            <person name="Highlander S."/>
            <person name="Gibbs R."/>
        </authorList>
    </citation>
    <scope>NUCLEOTIDE SEQUENCE [LARGE SCALE GENOMIC DNA]</scope>
    <source>
        <strain evidence="2 3">DSM 3688</strain>
    </source>
</reference>